<dbReference type="OrthoDB" id="952191at2"/>
<proteinExistence type="predicted"/>
<evidence type="ECO:0000313" key="4">
    <source>
        <dbReference type="Proteomes" id="UP000245429"/>
    </source>
</evidence>
<feature type="signal peptide" evidence="2">
    <location>
        <begin position="1"/>
        <end position="22"/>
    </location>
</feature>
<dbReference type="Pfam" id="PF20125">
    <property type="entry name" value="DUF6515"/>
    <property type="match status" value="1"/>
</dbReference>
<dbReference type="Proteomes" id="UP000245429">
    <property type="component" value="Chromosome"/>
</dbReference>
<evidence type="ECO:0000256" key="2">
    <source>
        <dbReference type="SAM" id="SignalP"/>
    </source>
</evidence>
<dbReference type="EMBL" id="CP029463">
    <property type="protein sequence ID" value="AWM14715.1"/>
    <property type="molecule type" value="Genomic_DNA"/>
</dbReference>
<feature type="chain" id="PRO_5016058499" evidence="2">
    <location>
        <begin position="23"/>
        <end position="204"/>
    </location>
</feature>
<name>A0A2U8QY25_9FLAO</name>
<feature type="region of interest" description="Disordered" evidence="1">
    <location>
        <begin position="22"/>
        <end position="59"/>
    </location>
</feature>
<dbReference type="InterPro" id="IPR045398">
    <property type="entry name" value="DUF6515"/>
</dbReference>
<sequence>MKALKKIGLTALLLAAFVGTNAQNRRSSSTANPQRTDGRTQQPRSTSVDNQPKPYNVDREQVTYKRNEPKVVVVRDDNNRDMRKIVHQNNEYYTNAGFYYKRVNHNYVRTAPPIGLHITILPVGYIIVTINSGTYFYYEGTYYISSGNEYAVVNPPIGAIVYAIPVDYEKVIVDGKTYYEYNGILYSKIYYNGERAYQVIGYVN</sequence>
<gene>
    <name evidence="3" type="ORF">DI487_13175</name>
</gene>
<keyword evidence="4" id="KW-1185">Reference proteome</keyword>
<dbReference type="KEGG" id="fse:DI487_13175"/>
<keyword evidence="2" id="KW-0732">Signal</keyword>
<protein>
    <submittedName>
        <fullName evidence="3">Uncharacterized protein</fullName>
    </submittedName>
</protein>
<evidence type="ECO:0000256" key="1">
    <source>
        <dbReference type="SAM" id="MobiDB-lite"/>
    </source>
</evidence>
<dbReference type="AlphaFoldDB" id="A0A2U8QY25"/>
<organism evidence="3 4">
    <name type="scientific">Flavobacterium sediminis</name>
    <dbReference type="NCBI Taxonomy" id="2201181"/>
    <lineage>
        <taxon>Bacteria</taxon>
        <taxon>Pseudomonadati</taxon>
        <taxon>Bacteroidota</taxon>
        <taxon>Flavobacteriia</taxon>
        <taxon>Flavobacteriales</taxon>
        <taxon>Flavobacteriaceae</taxon>
        <taxon>Flavobacterium</taxon>
    </lineage>
</organism>
<reference evidence="3 4" key="1">
    <citation type="submission" date="2018-05" db="EMBL/GenBank/DDBJ databases">
        <title>Flavobacterium sp. MEBiC07310.</title>
        <authorList>
            <person name="Baek K."/>
        </authorList>
    </citation>
    <scope>NUCLEOTIDE SEQUENCE [LARGE SCALE GENOMIC DNA]</scope>
    <source>
        <strain evidence="3 4">MEBiC07310</strain>
    </source>
</reference>
<feature type="compositionally biased region" description="Polar residues" evidence="1">
    <location>
        <begin position="22"/>
        <end position="50"/>
    </location>
</feature>
<accession>A0A2U8QY25</accession>
<dbReference type="RefSeq" id="WP_109570053.1">
    <property type="nucleotide sequence ID" value="NZ_CP029463.1"/>
</dbReference>
<evidence type="ECO:0000313" key="3">
    <source>
        <dbReference type="EMBL" id="AWM14715.1"/>
    </source>
</evidence>